<gene>
    <name evidence="3" type="ORF">SAMN06272737_1438</name>
</gene>
<dbReference type="EMBL" id="FZNO01000043">
    <property type="protein sequence ID" value="SNR94001.1"/>
    <property type="molecule type" value="Genomic_DNA"/>
</dbReference>
<dbReference type="SUPFAM" id="SSF50090">
    <property type="entry name" value="Electron transport accessory proteins"/>
    <property type="match status" value="1"/>
</dbReference>
<feature type="region of interest" description="Disordered" evidence="1">
    <location>
        <begin position="1"/>
        <end position="22"/>
    </location>
</feature>
<name>A0A239AF71_9ACTN</name>
<feature type="domain" description="Nitrile hydratase beta subunit" evidence="2">
    <location>
        <begin position="3"/>
        <end position="88"/>
    </location>
</feature>
<evidence type="ECO:0000259" key="2">
    <source>
        <dbReference type="Pfam" id="PF02211"/>
    </source>
</evidence>
<dbReference type="Proteomes" id="UP000198403">
    <property type="component" value="Unassembled WGS sequence"/>
</dbReference>
<dbReference type="InterPro" id="IPR024690">
    <property type="entry name" value="CN_hydtase_beta_dom_C"/>
</dbReference>
<proteinExistence type="predicted"/>
<keyword evidence="4" id="KW-1185">Reference proteome</keyword>
<evidence type="ECO:0000313" key="3">
    <source>
        <dbReference type="EMBL" id="SNR94001.1"/>
    </source>
</evidence>
<sequence length="98" mass="10655">MPDRFVPGDPVRAGTCDPTGHTRLPRYVRGAVGQVAEVAGHHPLADDRARGLPGTVQAVYHVRFAAVDLFGAGDHTVTVELWEDYLEPTTDHQDKEAP</sequence>
<dbReference type="AlphaFoldDB" id="A0A239AF71"/>
<protein>
    <submittedName>
        <fullName evidence="3">Nitrile hydratase beta subunit</fullName>
    </submittedName>
</protein>
<dbReference type="Pfam" id="PF02211">
    <property type="entry name" value="NHase_beta_C"/>
    <property type="match status" value="1"/>
</dbReference>
<evidence type="ECO:0000313" key="4">
    <source>
        <dbReference type="Proteomes" id="UP000198403"/>
    </source>
</evidence>
<reference evidence="3 4" key="1">
    <citation type="submission" date="2017-06" db="EMBL/GenBank/DDBJ databases">
        <authorList>
            <person name="Kim H.J."/>
            <person name="Triplett B.A."/>
        </authorList>
    </citation>
    <scope>NUCLEOTIDE SEQUENCE [LARGE SCALE GENOMIC DNA]</scope>
    <source>
        <strain evidence="3 4">DSM 44272</strain>
    </source>
</reference>
<dbReference type="RefSeq" id="WP_176445712.1">
    <property type="nucleotide sequence ID" value="NZ_FZNO01000043.1"/>
</dbReference>
<organism evidence="3 4">
    <name type="scientific">Blastococcus mobilis</name>
    <dbReference type="NCBI Taxonomy" id="1938746"/>
    <lineage>
        <taxon>Bacteria</taxon>
        <taxon>Bacillati</taxon>
        <taxon>Actinomycetota</taxon>
        <taxon>Actinomycetes</taxon>
        <taxon>Geodermatophilales</taxon>
        <taxon>Geodermatophilaceae</taxon>
        <taxon>Blastococcus</taxon>
    </lineage>
</organism>
<evidence type="ECO:0000256" key="1">
    <source>
        <dbReference type="SAM" id="MobiDB-lite"/>
    </source>
</evidence>
<dbReference type="Gene3D" id="2.30.30.50">
    <property type="match status" value="1"/>
</dbReference>
<accession>A0A239AF71</accession>
<dbReference type="InterPro" id="IPR008990">
    <property type="entry name" value="Elect_transpt_acc-like_dom_sf"/>
</dbReference>